<evidence type="ECO:0000256" key="3">
    <source>
        <dbReference type="ARBA" id="ARBA00022801"/>
    </source>
</evidence>
<evidence type="ECO:0000313" key="12">
    <source>
        <dbReference type="Proteomes" id="UP000266906"/>
    </source>
</evidence>
<dbReference type="PROSITE" id="PS00136">
    <property type="entry name" value="SUBTILASE_ASP"/>
    <property type="match status" value="1"/>
</dbReference>
<feature type="active site" description="Charge relay system" evidence="5 6">
    <location>
        <position position="247"/>
    </location>
</feature>
<dbReference type="GO" id="GO:0004252">
    <property type="term" value="F:serine-type endopeptidase activity"/>
    <property type="evidence" value="ECO:0007669"/>
    <property type="project" value="UniProtKB-UniRule"/>
</dbReference>
<protein>
    <submittedName>
        <fullName evidence="11">Subtilase family protein</fullName>
    </submittedName>
</protein>
<evidence type="ECO:0000256" key="9">
    <source>
        <dbReference type="SAM" id="SignalP"/>
    </source>
</evidence>
<dbReference type="SUPFAM" id="SSF52025">
    <property type="entry name" value="PA domain"/>
    <property type="match status" value="1"/>
</dbReference>
<evidence type="ECO:0000256" key="2">
    <source>
        <dbReference type="ARBA" id="ARBA00022670"/>
    </source>
</evidence>
<dbReference type="InterPro" id="IPR022398">
    <property type="entry name" value="Peptidase_S8_His-AS"/>
</dbReference>
<feature type="domain" description="Peptidase S8/S53" evidence="10">
    <location>
        <begin position="238"/>
        <end position="500"/>
    </location>
</feature>
<comment type="similarity">
    <text evidence="1 6 7">Belongs to the peptidase S8 family.</text>
</comment>
<dbReference type="InterPro" id="IPR000209">
    <property type="entry name" value="Peptidase_S8/S53_dom"/>
</dbReference>
<evidence type="ECO:0000256" key="6">
    <source>
        <dbReference type="PROSITE-ProRule" id="PRU01240"/>
    </source>
</evidence>
<dbReference type="Gene3D" id="3.50.30.30">
    <property type="match status" value="1"/>
</dbReference>
<dbReference type="PROSITE" id="PS51892">
    <property type="entry name" value="SUBTILASE"/>
    <property type="match status" value="1"/>
</dbReference>
<dbReference type="PANTHER" id="PTHR43806:SF11">
    <property type="entry name" value="CEREVISIN-RELATED"/>
    <property type="match status" value="1"/>
</dbReference>
<dbReference type="Gene3D" id="3.40.50.200">
    <property type="entry name" value="Peptidase S8/S53 domain"/>
    <property type="match status" value="1"/>
</dbReference>
<keyword evidence="9" id="KW-0732">Signal</keyword>
<dbReference type="InterPro" id="IPR036852">
    <property type="entry name" value="Peptidase_S8/S53_dom_sf"/>
</dbReference>
<keyword evidence="3 6" id="KW-0378">Hydrolase</keyword>
<dbReference type="InterPro" id="IPR015500">
    <property type="entry name" value="Peptidase_S8_subtilisin-rel"/>
</dbReference>
<feature type="region of interest" description="Disordered" evidence="8">
    <location>
        <begin position="40"/>
        <end position="60"/>
    </location>
</feature>
<feature type="compositionally biased region" description="Low complexity" evidence="8">
    <location>
        <begin position="40"/>
        <end position="50"/>
    </location>
</feature>
<dbReference type="AlphaFoldDB" id="A0A3N4RSK0"/>
<name>A0A3N4RSK0_9ACTN</name>
<dbReference type="InterPro" id="IPR023827">
    <property type="entry name" value="Peptidase_S8_Asp-AS"/>
</dbReference>
<sequence length="1264" mass="131711">MTLPARIRGAMALTVAGILATGALSTTGQAYAATPAAAPAAAPAGPAAPASTLTGRQPAAPRTVTLVTGDRVQVATTADGRTSVTVLPDEHGNVPLTFTQQENGDQYVLPQRASAALAAGTVDRSLFNVSSLLRQGYDDQGAGTLPLIAVYRDARAADASPQLRARAAGTKQLKAVDGVAFAPAKDTAARTWDQLVGPDGKGRDGLAKLWLDRKVKTAGDAETRQIGAPAAWAAGLGGDGVKVAVLDTGIDDQHPDLAGQVDARRNFTAETPDEDVHDAVGHGTFVASEIAGTGAASGGKERGVADRARLLVGKVLDDGGSGTDSQIIAGMQWAADSGADVVSMSLGSQEPSDCTDPMSVAAQKIAQQSKALFVVAAGNLGSYQSVSSPGCAPAVLTVGAVDGEDATTDFSSHGSVTGTHTLKPEIAAPGVDVRGAAAGGRGVYAYTAMSGTSMATPLVAGTAALVKQRHPDWDAARIKAALVSAALATVPGDVQQVGAGRLRADAATTQRVLGAPAVGFGDFAWPQQKSDTRTVRLPYTNTGDRPVTLKLAVQRTDGDDDSAVKAKAVRLGADQVTVPAGATVEVPLTLDPTAKLAGGQYGDLTGRVLATAADGSTVSTPFNAYVEPDTFAVRVKLIDRDGRPAAPDAGSSITMVDLGQATGTRQAPDANGEIVYRLRPGSYSLSGYVVTPDRRDTTGEASPKGVTALAMPELRLDKDTVLTLDARKADRIEVKADQDTRVRNAVLELGRWWGDKWVDSTGVRTGLLPVELSAWGSGKARTGGFEFGSYLRLAAPEVVLRGAGLTLEPHYAQYADEAHLPATGSAALTAVASPADLAGADLKGRLALVPDDGTSQRTVSADAKKAGAVGVLTYRPTPGVFAKNDISLDVPVLPITADQAAALGTALGKGTTTLTWTSTPDSPYVYNLAFHDTGSIAGRQHHTVRDRDLATVTEDWHALGTPVRMTDYTSVERPWNPYAAQAVAQGLVATPSVRTARYTADDTTWLHDAQSSWPFNEFMQDLPRRYQAGQQRTEQWYRGVLRPTAGRDTDGSPLLVGERQADLIGVDFSRSLWGDGNTDHTGSMASFGDGAAVELFSGGESLGRSWFGPSNVWEIPAEARDYTLVLEQQRFYHRDLWQRSTAVRTEFGFRSAGDPAAYSQSLPLLLPDYRLDLDGNNTAPAAPLRITLAATGQHGYTPAPLTGARLSYSYDGGTTWTDAPVGPDRTATLDHTGATGKTVTLRTTLTAADGATVTQTVTDAYAVR</sequence>
<dbReference type="SUPFAM" id="SSF52743">
    <property type="entry name" value="Subtilisin-like"/>
    <property type="match status" value="1"/>
</dbReference>
<keyword evidence="2 6" id="KW-0645">Protease</keyword>
<evidence type="ECO:0000313" key="11">
    <source>
        <dbReference type="EMBL" id="RPE36373.1"/>
    </source>
</evidence>
<dbReference type="InterPro" id="IPR046450">
    <property type="entry name" value="PA_dom_sf"/>
</dbReference>
<evidence type="ECO:0000256" key="1">
    <source>
        <dbReference type="ARBA" id="ARBA00011073"/>
    </source>
</evidence>
<feature type="chain" id="PRO_5018091145" evidence="9">
    <location>
        <begin position="33"/>
        <end position="1264"/>
    </location>
</feature>
<dbReference type="Pfam" id="PF00082">
    <property type="entry name" value="Peptidase_S8"/>
    <property type="match status" value="1"/>
</dbReference>
<dbReference type="PROSITE" id="PS00137">
    <property type="entry name" value="SUBTILASE_HIS"/>
    <property type="match status" value="1"/>
</dbReference>
<accession>A0A3N4RSK0</accession>
<evidence type="ECO:0000256" key="8">
    <source>
        <dbReference type="SAM" id="MobiDB-lite"/>
    </source>
</evidence>
<evidence type="ECO:0000256" key="5">
    <source>
        <dbReference type="PIRSR" id="PIRSR615500-1"/>
    </source>
</evidence>
<dbReference type="GO" id="GO:0006508">
    <property type="term" value="P:proteolysis"/>
    <property type="evidence" value="ECO:0007669"/>
    <property type="project" value="UniProtKB-KW"/>
</dbReference>
<dbReference type="InterPro" id="IPR050131">
    <property type="entry name" value="Peptidase_S8_subtilisin-like"/>
</dbReference>
<dbReference type="InterPro" id="IPR023828">
    <property type="entry name" value="Peptidase_S8_Ser-AS"/>
</dbReference>
<dbReference type="Proteomes" id="UP000266906">
    <property type="component" value="Unassembled WGS sequence"/>
</dbReference>
<evidence type="ECO:0000256" key="7">
    <source>
        <dbReference type="RuleBase" id="RU003355"/>
    </source>
</evidence>
<gene>
    <name evidence="11" type="ORF">EDD38_4746</name>
</gene>
<evidence type="ECO:0000259" key="10">
    <source>
        <dbReference type="Pfam" id="PF00082"/>
    </source>
</evidence>
<dbReference type="PANTHER" id="PTHR43806">
    <property type="entry name" value="PEPTIDASE S8"/>
    <property type="match status" value="1"/>
</dbReference>
<feature type="signal peptide" evidence="9">
    <location>
        <begin position="1"/>
        <end position="32"/>
    </location>
</feature>
<keyword evidence="4 6" id="KW-0720">Serine protease</keyword>
<dbReference type="PROSITE" id="PS00138">
    <property type="entry name" value="SUBTILASE_SER"/>
    <property type="match status" value="1"/>
</dbReference>
<feature type="active site" description="Charge relay system" evidence="5 6">
    <location>
        <position position="453"/>
    </location>
</feature>
<proteinExistence type="inferred from homology"/>
<organism evidence="11 12">
    <name type="scientific">Kitasatospora cineracea</name>
    <dbReference type="NCBI Taxonomy" id="88074"/>
    <lineage>
        <taxon>Bacteria</taxon>
        <taxon>Bacillati</taxon>
        <taxon>Actinomycetota</taxon>
        <taxon>Actinomycetes</taxon>
        <taxon>Kitasatosporales</taxon>
        <taxon>Streptomycetaceae</taxon>
        <taxon>Kitasatospora</taxon>
    </lineage>
</organism>
<dbReference type="EMBL" id="RKQG01000001">
    <property type="protein sequence ID" value="RPE36373.1"/>
    <property type="molecule type" value="Genomic_DNA"/>
</dbReference>
<feature type="active site" description="Charge relay system" evidence="5 6">
    <location>
        <position position="282"/>
    </location>
</feature>
<evidence type="ECO:0000256" key="4">
    <source>
        <dbReference type="ARBA" id="ARBA00022825"/>
    </source>
</evidence>
<dbReference type="PRINTS" id="PR00723">
    <property type="entry name" value="SUBTILISIN"/>
</dbReference>
<reference evidence="11 12" key="1">
    <citation type="submission" date="2018-11" db="EMBL/GenBank/DDBJ databases">
        <title>Sequencing the genomes of 1000 actinobacteria strains.</title>
        <authorList>
            <person name="Klenk H.-P."/>
        </authorList>
    </citation>
    <scope>NUCLEOTIDE SEQUENCE [LARGE SCALE GENOMIC DNA]</scope>
    <source>
        <strain evidence="11 12">DSM 44781</strain>
    </source>
</reference>
<comment type="caution">
    <text evidence="11">The sequence shown here is derived from an EMBL/GenBank/DDBJ whole genome shotgun (WGS) entry which is preliminary data.</text>
</comment>
<keyword evidence="12" id="KW-1185">Reference proteome</keyword>